<keyword evidence="3" id="KW-1185">Reference proteome</keyword>
<dbReference type="Proteomes" id="UP000094385">
    <property type="component" value="Unassembled WGS sequence"/>
</dbReference>
<proteinExistence type="predicted"/>
<dbReference type="AlphaFoldDB" id="A0A1E3Q1D0"/>
<reference evidence="2 3" key="1">
    <citation type="journal article" date="2016" name="Proc. Natl. Acad. Sci. U.S.A.">
        <title>Comparative genomics of biotechnologically important yeasts.</title>
        <authorList>
            <person name="Riley R."/>
            <person name="Haridas S."/>
            <person name="Wolfe K.H."/>
            <person name="Lopes M.R."/>
            <person name="Hittinger C.T."/>
            <person name="Goeker M."/>
            <person name="Salamov A.A."/>
            <person name="Wisecaver J.H."/>
            <person name="Long T.M."/>
            <person name="Calvey C.H."/>
            <person name="Aerts A.L."/>
            <person name="Barry K.W."/>
            <person name="Choi C."/>
            <person name="Clum A."/>
            <person name="Coughlan A.Y."/>
            <person name="Deshpande S."/>
            <person name="Douglass A.P."/>
            <person name="Hanson S.J."/>
            <person name="Klenk H.-P."/>
            <person name="LaButti K.M."/>
            <person name="Lapidus A."/>
            <person name="Lindquist E.A."/>
            <person name="Lipzen A.M."/>
            <person name="Meier-Kolthoff J.P."/>
            <person name="Ohm R.A."/>
            <person name="Otillar R.P."/>
            <person name="Pangilinan J.L."/>
            <person name="Peng Y."/>
            <person name="Rokas A."/>
            <person name="Rosa C.A."/>
            <person name="Scheuner C."/>
            <person name="Sibirny A.A."/>
            <person name="Slot J.C."/>
            <person name="Stielow J.B."/>
            <person name="Sun H."/>
            <person name="Kurtzman C.P."/>
            <person name="Blackwell M."/>
            <person name="Grigoriev I.V."/>
            <person name="Jeffries T.W."/>
        </authorList>
    </citation>
    <scope>NUCLEOTIDE SEQUENCE [LARGE SCALE GENOMIC DNA]</scope>
    <source>
        <strain evidence="2 3">NRRL Y-11557</strain>
    </source>
</reference>
<sequence length="53" mass="5866">MPPAASTCCVGSRTGYMDIRLVVHLLLSISQLVSFVKCTNVLPNDSKRRWTSL</sequence>
<evidence type="ECO:0000256" key="1">
    <source>
        <dbReference type="SAM" id="Phobius"/>
    </source>
</evidence>
<name>A0A1E3Q1D0_LIPST</name>
<protein>
    <submittedName>
        <fullName evidence="2">Uncharacterized protein</fullName>
    </submittedName>
</protein>
<dbReference type="EMBL" id="KV454297">
    <property type="protein sequence ID" value="ODQ71499.1"/>
    <property type="molecule type" value="Genomic_DNA"/>
</dbReference>
<keyword evidence="1" id="KW-0472">Membrane</keyword>
<keyword evidence="1" id="KW-1133">Transmembrane helix</keyword>
<feature type="transmembrane region" description="Helical" evidence="1">
    <location>
        <begin position="21"/>
        <end position="42"/>
    </location>
</feature>
<evidence type="ECO:0000313" key="3">
    <source>
        <dbReference type="Proteomes" id="UP000094385"/>
    </source>
</evidence>
<accession>A0A1E3Q1D0</accession>
<gene>
    <name evidence="2" type="ORF">LIPSTDRAFT_324152</name>
</gene>
<keyword evidence="1" id="KW-0812">Transmembrane</keyword>
<organism evidence="2 3">
    <name type="scientific">Lipomyces starkeyi NRRL Y-11557</name>
    <dbReference type="NCBI Taxonomy" id="675824"/>
    <lineage>
        <taxon>Eukaryota</taxon>
        <taxon>Fungi</taxon>
        <taxon>Dikarya</taxon>
        <taxon>Ascomycota</taxon>
        <taxon>Saccharomycotina</taxon>
        <taxon>Lipomycetes</taxon>
        <taxon>Lipomycetales</taxon>
        <taxon>Lipomycetaceae</taxon>
        <taxon>Lipomyces</taxon>
    </lineage>
</organism>
<evidence type="ECO:0000313" key="2">
    <source>
        <dbReference type="EMBL" id="ODQ71499.1"/>
    </source>
</evidence>